<evidence type="ECO:0000313" key="1">
    <source>
        <dbReference type="EMBL" id="ELQ75516.1"/>
    </source>
</evidence>
<name>L7JWS5_TRAHO</name>
<organism evidence="1 2">
    <name type="scientific">Trachipleistophora hominis</name>
    <name type="common">Microsporidian parasite</name>
    <dbReference type="NCBI Taxonomy" id="72359"/>
    <lineage>
        <taxon>Eukaryota</taxon>
        <taxon>Fungi</taxon>
        <taxon>Fungi incertae sedis</taxon>
        <taxon>Microsporidia</taxon>
        <taxon>Pleistophoridae</taxon>
        <taxon>Trachipleistophora</taxon>
    </lineage>
</organism>
<accession>L7JWS5</accession>
<dbReference type="VEuPathDB" id="MicrosporidiaDB:THOM_1559"/>
<dbReference type="AlphaFoldDB" id="L7JWS5"/>
<dbReference type="HOGENOM" id="CLU_012976_0_0_1"/>
<evidence type="ECO:0000313" key="2">
    <source>
        <dbReference type="Proteomes" id="UP000011185"/>
    </source>
</evidence>
<sequence>MKVIRIVKNCSVELSISDMCIILEHWLSFKENAGAFAHVICFNLQCNQESVDILDELKACIAYPKHEAHDKQIKKFSNLIFRTYVDCSSFIEVVRSQGTFFLKDGKDEIATCCEDSHYKGGFSMCMRLTDLNIGFLFANLYLEYNYFIRNKEVLFEKFGDETGKFALTVRILDIHNKPERDYRLSQMCLDEKLRVIMHSRLINSQGIKNIMLSFRDVKTPPTSSTLLQIKKLSTIRLDSCSTRFLHSLPIISNTNVEIVHNKKSVSSCQMIPRKLTKIFYIGCIFTDDIRFPSHLKYINIKNSKISDGNTLFFHEKHEEMIIFNTYGMLVMLGTVGFGEIFLSSPAQSSLKLIRNPISRKLSLSIEYATIFDDVNITEEIEKLELANVKIQKCTVMSFSSEIKQVILRDCIGLIDLRSYLGGYFVFIRSTTMSVFSLDDTGYSSLVLRTVFSCVTLELTGDYHSVTLDNIIMENNSRFIINASCKKLTINTCDAIIDVSKVVRFDMIHMIFTPGLCSHVQFVGISMVTSLKITNFFENICSVITVLSSLTELENLRFTNSSAKEIQKSQTNFPTSIFPLEYEDDGNERLLTNRSDIKNSVDPKTEVSIYGVLKAISCSRCSNKLKKLEFNSFAINLSYLYLLESLPNLQILNICVQNMTKHFFQYLPQSLLLLDIRGIYNHAEAPEPENMEDDQVSNSPIHILKILVIDTNLLSCLCRIAPIFPHLKVVKIHYVALPAFNLPAGYEKIKVSELIVEGENGLFDSKWERLEESELMPLIELLSQCFDMQHVEYFLVILGHELVNINPRTFYVIDDVLE</sequence>
<proteinExistence type="predicted"/>
<reference evidence="1 2" key="1">
    <citation type="journal article" date="2012" name="PLoS Pathog.">
        <title>The genome of the obligate intracellular parasite Trachipleistophora hominis: new insights into microsporidian genome dynamics and reductive evolution.</title>
        <authorList>
            <person name="Heinz E."/>
            <person name="Williams T.A."/>
            <person name="Nakjang S."/>
            <person name="Noel C.J."/>
            <person name="Swan D.C."/>
            <person name="Goldberg A.V."/>
            <person name="Harris S.R."/>
            <person name="Weinmaier T."/>
            <person name="Markert S."/>
            <person name="Becher D."/>
            <person name="Bernhardt J."/>
            <person name="Dagan T."/>
            <person name="Hacker C."/>
            <person name="Lucocq J.M."/>
            <person name="Schweder T."/>
            <person name="Rattei T."/>
            <person name="Hall N."/>
            <person name="Hirt R.P."/>
            <person name="Embley T.M."/>
        </authorList>
    </citation>
    <scope>NUCLEOTIDE SEQUENCE [LARGE SCALE GENOMIC DNA]</scope>
</reference>
<dbReference type="Proteomes" id="UP000011185">
    <property type="component" value="Unassembled WGS sequence"/>
</dbReference>
<dbReference type="InParanoid" id="L7JWS5"/>
<gene>
    <name evidence="1" type="ORF">THOM_1559</name>
</gene>
<dbReference type="EMBL" id="JH993952">
    <property type="protein sequence ID" value="ELQ75516.1"/>
    <property type="molecule type" value="Genomic_DNA"/>
</dbReference>
<keyword evidence="2" id="KW-1185">Reference proteome</keyword>
<protein>
    <submittedName>
        <fullName evidence="1">Putative LRR containing protein</fullName>
    </submittedName>
</protein>